<evidence type="ECO:0000256" key="8">
    <source>
        <dbReference type="RuleBase" id="RU363105"/>
    </source>
</evidence>
<geneLocation type="plasmid" evidence="11">
    <name>unnamed1</name>
</geneLocation>
<keyword evidence="9" id="KW-0812">Transmembrane</keyword>
<evidence type="ECO:0000256" key="3">
    <source>
        <dbReference type="ARBA" id="ARBA00022729"/>
    </source>
</evidence>
<feature type="transmembrane region" description="Helical" evidence="9">
    <location>
        <begin position="32"/>
        <end position="48"/>
    </location>
</feature>
<dbReference type="SUPFAM" id="SSF74748">
    <property type="entry name" value="Variable surface antigen VlsE"/>
    <property type="match status" value="1"/>
</dbReference>
<gene>
    <name evidence="10" type="ordered locus">Q7M_1391</name>
</gene>
<dbReference type="HOGENOM" id="CLU_054711_0_1_12"/>
<sequence length="384" mass="39455">MKEEGIKGIKGIRGIKGKEELGNKEECRMGRIVRGIVMVLVMMVMVMGCNSGGVAGGEGKVDLAKKNSFLESLVKIGEGFQEIFSGFGSAVGDAFGFTVVKSNDKRSKVGEHFKAIGDGLKTTKDKLNILIKEISSTPYADIIAVESVIKSASEIIVKLFDSVNKLAEVTKEGNVEIGDVNNAGAVAADKASVEFVIEGVKTIIDIAESSGVKIEKGNAGNSVANGNGPKLLAHNADASADASKFAAEVVKADPWAMIDKIKNATAGGNATTANAEVGALALGGGSSANDAGTAKTNADLAAAVALKAMTKSGKFSANDAVNADISGAAASAVNKVLGILDIIIRQTVESNLDKIREAVKGIKYSETSGVNSTKSDTAQVTTTK</sequence>
<evidence type="ECO:0000256" key="2">
    <source>
        <dbReference type="ARBA" id="ARBA00004459"/>
    </source>
</evidence>
<evidence type="ECO:0000256" key="6">
    <source>
        <dbReference type="ARBA" id="ARBA00023237"/>
    </source>
</evidence>
<comment type="subcellular location">
    <subcellularLocation>
        <location evidence="2 8">Cell outer membrane</location>
        <topology evidence="2 8">Lipid-anchor</topology>
    </subcellularLocation>
</comment>
<keyword evidence="3" id="KW-0732">Signal</keyword>
<dbReference type="KEGG" id="bcw:Q7M_1391"/>
<name>I0FDU7_BORCA</name>
<reference evidence="10 11" key="1">
    <citation type="journal article" date="2012" name="J. Bacteriol.">
        <title>Complete Genome Sequence of Borrelia crocidurae.</title>
        <authorList>
            <person name="Elbir H."/>
            <person name="Gimenez G."/>
            <person name="Robert C."/>
            <person name="Bergstrom S."/>
            <person name="Cutler S."/>
            <person name="Raoult D."/>
            <person name="Drancourt M."/>
        </authorList>
    </citation>
    <scope>NUCLEOTIDE SEQUENCE [LARGE SCALE GENOMIC DNA]</scope>
    <source>
        <strain evidence="10 11">Achema</strain>
        <plasmid evidence="11">unnamed1</plasmid>
    </source>
</reference>
<evidence type="ECO:0000256" key="9">
    <source>
        <dbReference type="SAM" id="Phobius"/>
    </source>
</evidence>
<evidence type="ECO:0000313" key="11">
    <source>
        <dbReference type="Proteomes" id="UP000005212"/>
    </source>
</evidence>
<organism evidence="10 11">
    <name type="scientific">Borrelia crocidurae (strain Achema)</name>
    <dbReference type="NCBI Taxonomy" id="1155096"/>
    <lineage>
        <taxon>Bacteria</taxon>
        <taxon>Pseudomonadati</taxon>
        <taxon>Spirochaetota</taxon>
        <taxon>Spirochaetia</taxon>
        <taxon>Spirochaetales</taxon>
        <taxon>Borreliaceae</taxon>
        <taxon>Borrelia</taxon>
    </lineage>
</organism>
<keyword evidence="4 8" id="KW-0472">Membrane</keyword>
<dbReference type="AlphaFoldDB" id="I0FDU7"/>
<dbReference type="GO" id="GO:0009279">
    <property type="term" value="C:cell outer membrane"/>
    <property type="evidence" value="ECO:0007669"/>
    <property type="project" value="UniProtKB-SubCell"/>
</dbReference>
<dbReference type="InterPro" id="IPR000680">
    <property type="entry name" value="Borrelia_lipo"/>
</dbReference>
<reference evidence="11" key="2">
    <citation type="submission" date="2012-03" db="EMBL/GenBank/DDBJ databases">
        <title>Complete genome sequence of Borrelia crocidurae.</title>
        <authorList>
            <person name="Elbir H."/>
            <person name="Gimenez G."/>
            <person name="Robert C."/>
            <person name="Raoult D."/>
            <person name="Drancourt M."/>
        </authorList>
    </citation>
    <scope>NUCLEOTIDE SEQUENCE [LARGE SCALE GENOMIC DNA]</scope>
    <source>
        <strain evidence="11">Achema</strain>
        <plasmid evidence="11">unnamed1</plasmid>
    </source>
</reference>
<proteinExistence type="predicted"/>
<evidence type="ECO:0000256" key="1">
    <source>
        <dbReference type="ARBA" id="ARBA00003932"/>
    </source>
</evidence>
<evidence type="ECO:0000313" key="10">
    <source>
        <dbReference type="EMBL" id="AFI31653.1"/>
    </source>
</evidence>
<comment type="function">
    <text evidence="1 8">The Vlp and Vsp proteins are antigenically distinct proteins, only one vlp or vsp gene is transcriptionally active at any one time. Switching between these genes is a mechanism of host immune response evasion.</text>
</comment>
<keyword evidence="9" id="KW-1133">Transmembrane helix</keyword>
<keyword evidence="5 8" id="KW-0564">Palmitate</keyword>
<keyword evidence="7 8" id="KW-0449">Lipoprotein</keyword>
<protein>
    <recommendedName>
        <fullName evidence="8">Variable large protein</fullName>
    </recommendedName>
</protein>
<accession>I0FDU7</accession>
<keyword evidence="6 8" id="KW-0998">Cell outer membrane</keyword>
<evidence type="ECO:0000256" key="5">
    <source>
        <dbReference type="ARBA" id="ARBA00023139"/>
    </source>
</evidence>
<evidence type="ECO:0000256" key="7">
    <source>
        <dbReference type="ARBA" id="ARBA00023288"/>
    </source>
</evidence>
<keyword evidence="10" id="KW-0614">Plasmid</keyword>
<dbReference type="EMBL" id="CP003427">
    <property type="protein sequence ID" value="AFI31653.1"/>
    <property type="molecule type" value="Genomic_DNA"/>
</dbReference>
<dbReference type="PATRIC" id="fig|1155096.3.peg.894"/>
<dbReference type="Proteomes" id="UP000005212">
    <property type="component" value="Plasmid unnamed1"/>
</dbReference>
<evidence type="ECO:0000256" key="4">
    <source>
        <dbReference type="ARBA" id="ARBA00023136"/>
    </source>
</evidence>
<dbReference type="Pfam" id="PF00921">
    <property type="entry name" value="Lipoprotein_2"/>
    <property type="match status" value="1"/>
</dbReference>